<evidence type="ECO:0000256" key="4">
    <source>
        <dbReference type="ARBA" id="ARBA00022490"/>
    </source>
</evidence>
<evidence type="ECO:0000259" key="13">
    <source>
        <dbReference type="PROSITE" id="PS51900"/>
    </source>
</evidence>
<keyword evidence="10 11" id="KW-0131">Cell cycle</keyword>
<dbReference type="Proteomes" id="UP001595969">
    <property type="component" value="Unassembled WGS sequence"/>
</dbReference>
<feature type="active site" evidence="11">
    <location>
        <position position="242"/>
    </location>
</feature>
<dbReference type="PANTHER" id="PTHR30349:SF81">
    <property type="entry name" value="TYROSINE RECOMBINASE XERC"/>
    <property type="match status" value="1"/>
</dbReference>
<evidence type="ECO:0000256" key="8">
    <source>
        <dbReference type="ARBA" id="ARBA00023125"/>
    </source>
</evidence>
<dbReference type="HAMAP" id="MF_01807">
    <property type="entry name" value="Recomb_XerD"/>
    <property type="match status" value="1"/>
</dbReference>
<feature type="active site" evidence="11">
    <location>
        <position position="170"/>
    </location>
</feature>
<comment type="subcellular location">
    <subcellularLocation>
        <location evidence="1 11">Cytoplasm</location>
    </subcellularLocation>
</comment>
<feature type="active site" evidence="11">
    <location>
        <position position="245"/>
    </location>
</feature>
<dbReference type="InterPro" id="IPR011932">
    <property type="entry name" value="Recomb_XerD"/>
</dbReference>
<dbReference type="InterPro" id="IPR013762">
    <property type="entry name" value="Integrase-like_cat_sf"/>
</dbReference>
<dbReference type="InterPro" id="IPR023009">
    <property type="entry name" value="Tyrosine_recombinase_XerC/XerD"/>
</dbReference>
<dbReference type="Gene3D" id="1.10.150.130">
    <property type="match status" value="1"/>
</dbReference>
<evidence type="ECO:0000256" key="1">
    <source>
        <dbReference type="ARBA" id="ARBA00004496"/>
    </source>
</evidence>
<dbReference type="NCBIfam" id="NF040815">
    <property type="entry name" value="recomb_XerA_Arch"/>
    <property type="match status" value="1"/>
</dbReference>
<comment type="function">
    <text evidence="11">Site-specific tyrosine recombinase, which acts by catalyzing the cutting and rejoining of the recombining DNA molecules. The XerC-XerD complex is essential to convert dimers of the bacterial chromosome into monomers to permit their segregation at cell division. It also contributes to the segregational stability of plasmids.</text>
</comment>
<gene>
    <name evidence="11 14" type="primary">xerD</name>
    <name evidence="14" type="ORF">ACFO5I_04270</name>
</gene>
<dbReference type="RefSeq" id="WP_204654219.1">
    <property type="nucleotide sequence ID" value="NZ_JAFBFD010000022.1"/>
</dbReference>
<evidence type="ECO:0000256" key="3">
    <source>
        <dbReference type="ARBA" id="ARBA00015810"/>
    </source>
</evidence>
<keyword evidence="15" id="KW-1185">Reference proteome</keyword>
<dbReference type="InterPro" id="IPR004107">
    <property type="entry name" value="Integrase_SAM-like_N"/>
</dbReference>
<accession>A0ABV9MSF9</accession>
<dbReference type="EMBL" id="JBHSGS010000022">
    <property type="protein sequence ID" value="MFC4718942.1"/>
    <property type="molecule type" value="Genomic_DNA"/>
</dbReference>
<dbReference type="InterPro" id="IPR050090">
    <property type="entry name" value="Tyrosine_recombinase_XerCD"/>
</dbReference>
<dbReference type="PROSITE" id="PS51898">
    <property type="entry name" value="TYR_RECOMBINASE"/>
    <property type="match status" value="1"/>
</dbReference>
<dbReference type="PANTHER" id="PTHR30349">
    <property type="entry name" value="PHAGE INTEGRASE-RELATED"/>
    <property type="match status" value="1"/>
</dbReference>
<keyword evidence="9 11" id="KW-0233">DNA recombination</keyword>
<comment type="caution">
    <text evidence="14">The sequence shown here is derived from an EMBL/GenBank/DDBJ whole genome shotgun (WGS) entry which is preliminary data.</text>
</comment>
<evidence type="ECO:0000256" key="6">
    <source>
        <dbReference type="ARBA" id="ARBA00022829"/>
    </source>
</evidence>
<evidence type="ECO:0000256" key="2">
    <source>
        <dbReference type="ARBA" id="ARBA00010450"/>
    </source>
</evidence>
<dbReference type="Pfam" id="PF02899">
    <property type="entry name" value="Phage_int_SAM_1"/>
    <property type="match status" value="1"/>
</dbReference>
<evidence type="ECO:0000313" key="15">
    <source>
        <dbReference type="Proteomes" id="UP001595969"/>
    </source>
</evidence>
<evidence type="ECO:0000256" key="9">
    <source>
        <dbReference type="ARBA" id="ARBA00023172"/>
    </source>
</evidence>
<dbReference type="HAMAP" id="MF_01808">
    <property type="entry name" value="Recomb_XerC_XerD"/>
    <property type="match status" value="1"/>
</dbReference>
<feature type="domain" description="Tyr recombinase" evidence="12">
    <location>
        <begin position="106"/>
        <end position="290"/>
    </location>
</feature>
<comment type="subunit">
    <text evidence="11">Forms a cyclic heterotetrameric complex composed of two molecules of XerC and two molecules of XerD.</text>
</comment>
<evidence type="ECO:0000256" key="5">
    <source>
        <dbReference type="ARBA" id="ARBA00022618"/>
    </source>
</evidence>
<feature type="active site" description="O-(3'-phospho-DNA)-tyrosine intermediate" evidence="11">
    <location>
        <position position="277"/>
    </location>
</feature>
<evidence type="ECO:0000256" key="7">
    <source>
        <dbReference type="ARBA" id="ARBA00022908"/>
    </source>
</evidence>
<dbReference type="NCBIfam" id="TIGR02225">
    <property type="entry name" value="recomb_XerD"/>
    <property type="match status" value="1"/>
</dbReference>
<keyword evidence="6 11" id="KW-0159">Chromosome partition</keyword>
<dbReference type="Gene3D" id="1.10.443.10">
    <property type="entry name" value="Intergrase catalytic core"/>
    <property type="match status" value="1"/>
</dbReference>
<comment type="similarity">
    <text evidence="2 11">Belongs to the 'phage' integrase family. XerD subfamily.</text>
</comment>
<feature type="active site" evidence="11">
    <location>
        <position position="268"/>
    </location>
</feature>
<dbReference type="NCBIfam" id="NF001399">
    <property type="entry name" value="PRK00283.1"/>
    <property type="match status" value="1"/>
</dbReference>
<dbReference type="InterPro" id="IPR044068">
    <property type="entry name" value="CB"/>
</dbReference>
<feature type="domain" description="Core-binding (CB)" evidence="13">
    <location>
        <begin position="1"/>
        <end position="85"/>
    </location>
</feature>
<reference evidence="15" key="1">
    <citation type="journal article" date="2019" name="Int. J. Syst. Evol. Microbiol.">
        <title>The Global Catalogue of Microorganisms (GCM) 10K type strain sequencing project: providing services to taxonomists for standard genome sequencing and annotation.</title>
        <authorList>
            <consortium name="The Broad Institute Genomics Platform"/>
            <consortium name="The Broad Institute Genome Sequencing Center for Infectious Disease"/>
            <person name="Wu L."/>
            <person name="Ma J."/>
        </authorList>
    </citation>
    <scope>NUCLEOTIDE SEQUENCE [LARGE SCALE GENOMIC DNA]</scope>
    <source>
        <strain evidence="15">CGMCC 1.19032</strain>
    </source>
</reference>
<keyword evidence="8 11" id="KW-0238">DNA-binding</keyword>
<organism evidence="14 15">
    <name type="scientific">Enterococcus lemanii</name>
    <dbReference type="NCBI Taxonomy" id="1159752"/>
    <lineage>
        <taxon>Bacteria</taxon>
        <taxon>Bacillati</taxon>
        <taxon>Bacillota</taxon>
        <taxon>Bacilli</taxon>
        <taxon>Lactobacillales</taxon>
        <taxon>Enterococcaceae</taxon>
        <taxon>Enterococcus</taxon>
    </lineage>
</organism>
<protein>
    <recommendedName>
        <fullName evidence="3 11">Tyrosine recombinase XerD</fullName>
    </recommendedName>
</protein>
<dbReference type="Pfam" id="PF00589">
    <property type="entry name" value="Phage_integrase"/>
    <property type="match status" value="1"/>
</dbReference>
<feature type="active site" evidence="11">
    <location>
        <position position="146"/>
    </location>
</feature>
<evidence type="ECO:0000256" key="10">
    <source>
        <dbReference type="ARBA" id="ARBA00023306"/>
    </source>
</evidence>
<evidence type="ECO:0000256" key="11">
    <source>
        <dbReference type="HAMAP-Rule" id="MF_01807"/>
    </source>
</evidence>
<dbReference type="InterPro" id="IPR010998">
    <property type="entry name" value="Integrase_recombinase_N"/>
</dbReference>
<sequence>MKEEITDYLHYVTIERGLAENTRSNYQRDLERYLVFLTKQKVTTWQAVERLTVLDFLQELKDEKKSSATITRMITSLRQFHQFLRQERFTDHNPMQHIEMPKKSQRLPDTLSLKEVERLIETPNTQEILGIRDRAILEVLYATGLRVSELISLELKDLHLSMGLLQTIGKGDKERIVPLGDLAIQWLECYLEEARPLLVAKQPGETHLFVNQRGKGLTRQGIWKNLKALVQLAGINKNVTPHTLRHSFATHLLENGADLRTVQELLGHADISTTQIYTHITKKRMTDVYKQYFPRA</sequence>
<evidence type="ECO:0000313" key="14">
    <source>
        <dbReference type="EMBL" id="MFC4718942.1"/>
    </source>
</evidence>
<dbReference type="CDD" id="cd00798">
    <property type="entry name" value="INT_XerDC_C"/>
    <property type="match status" value="1"/>
</dbReference>
<keyword evidence="7 11" id="KW-0229">DNA integration</keyword>
<proteinExistence type="inferred from homology"/>
<keyword evidence="4 11" id="KW-0963">Cytoplasm</keyword>
<dbReference type="InterPro" id="IPR002104">
    <property type="entry name" value="Integrase_catalytic"/>
</dbReference>
<name>A0ABV9MSF9_9ENTE</name>
<dbReference type="SUPFAM" id="SSF56349">
    <property type="entry name" value="DNA breaking-rejoining enzymes"/>
    <property type="match status" value="1"/>
</dbReference>
<dbReference type="InterPro" id="IPR011010">
    <property type="entry name" value="DNA_brk_join_enz"/>
</dbReference>
<dbReference type="PROSITE" id="PS51900">
    <property type="entry name" value="CB"/>
    <property type="match status" value="1"/>
</dbReference>
<keyword evidence="5 11" id="KW-0132">Cell division</keyword>
<evidence type="ECO:0000259" key="12">
    <source>
        <dbReference type="PROSITE" id="PS51898"/>
    </source>
</evidence>